<dbReference type="PATRIC" id="fig|452.5.peg.2353"/>
<accession>A0A0W0YY32</accession>
<feature type="transmembrane region" description="Helical" evidence="1">
    <location>
        <begin position="89"/>
        <end position="109"/>
    </location>
</feature>
<protein>
    <submittedName>
        <fullName evidence="2">Uncharacterized protein</fullName>
    </submittedName>
</protein>
<keyword evidence="1" id="KW-0472">Membrane</keyword>
<organism evidence="2 3">
    <name type="scientific">Legionella spiritensis</name>
    <dbReference type="NCBI Taxonomy" id="452"/>
    <lineage>
        <taxon>Bacteria</taxon>
        <taxon>Pseudomonadati</taxon>
        <taxon>Pseudomonadota</taxon>
        <taxon>Gammaproteobacteria</taxon>
        <taxon>Legionellales</taxon>
        <taxon>Legionellaceae</taxon>
        <taxon>Legionella</taxon>
    </lineage>
</organism>
<dbReference type="RefSeq" id="WP_058484057.1">
    <property type="nucleotide sequence ID" value="NZ_CAAAII010000010.1"/>
</dbReference>
<name>A0A0W0YY32_LEGSP</name>
<feature type="transmembrane region" description="Helical" evidence="1">
    <location>
        <begin position="121"/>
        <end position="141"/>
    </location>
</feature>
<feature type="transmembrane region" description="Helical" evidence="1">
    <location>
        <begin position="34"/>
        <end position="55"/>
    </location>
</feature>
<keyword evidence="1" id="KW-0812">Transmembrane</keyword>
<sequence>MADNMLLTITLVLLGTSILVFFSQEFGKAAKKLFSYPGVTWCLPVFLASFLVVSYEHWVLWGLLKIKALLHLFVEWIVDILPFTTGEFLVAKLLVLMVLTILPVWALNIRSIRKTFKPYKHPYLLSALIWITVAMLLSVPVQ</sequence>
<dbReference type="AlphaFoldDB" id="A0A0W0YY32"/>
<proteinExistence type="predicted"/>
<dbReference type="OrthoDB" id="5653183at2"/>
<reference evidence="2 3" key="1">
    <citation type="submission" date="2015-11" db="EMBL/GenBank/DDBJ databases">
        <title>Genomic analysis of 38 Legionella species identifies large and diverse effector repertoires.</title>
        <authorList>
            <person name="Burstein D."/>
            <person name="Amaro F."/>
            <person name="Zusman T."/>
            <person name="Lifshitz Z."/>
            <person name="Cohen O."/>
            <person name="Gilbert J.A."/>
            <person name="Pupko T."/>
            <person name="Shuman H.A."/>
            <person name="Segal G."/>
        </authorList>
    </citation>
    <scope>NUCLEOTIDE SEQUENCE [LARGE SCALE GENOMIC DNA]</scope>
    <source>
        <strain evidence="2 3">Mt.St.Helens-9</strain>
    </source>
</reference>
<evidence type="ECO:0000313" key="2">
    <source>
        <dbReference type="EMBL" id="KTD61507.1"/>
    </source>
</evidence>
<feature type="transmembrane region" description="Helical" evidence="1">
    <location>
        <begin position="6"/>
        <end position="22"/>
    </location>
</feature>
<evidence type="ECO:0000313" key="3">
    <source>
        <dbReference type="Proteomes" id="UP000054877"/>
    </source>
</evidence>
<keyword evidence="1" id="KW-1133">Transmembrane helix</keyword>
<dbReference type="STRING" id="452.Lspi_2137"/>
<comment type="caution">
    <text evidence="2">The sequence shown here is derived from an EMBL/GenBank/DDBJ whole genome shotgun (WGS) entry which is preliminary data.</text>
</comment>
<dbReference type="Proteomes" id="UP000054877">
    <property type="component" value="Unassembled WGS sequence"/>
</dbReference>
<keyword evidence="3" id="KW-1185">Reference proteome</keyword>
<evidence type="ECO:0000256" key="1">
    <source>
        <dbReference type="SAM" id="Phobius"/>
    </source>
</evidence>
<gene>
    <name evidence="2" type="ORF">Lspi_2137</name>
</gene>
<dbReference type="EMBL" id="LNYX01000031">
    <property type="protein sequence ID" value="KTD61507.1"/>
    <property type="molecule type" value="Genomic_DNA"/>
</dbReference>